<accession>A0ABY7EIU0</accession>
<dbReference type="PANTHER" id="PTHR22605">
    <property type="entry name" value="RZ-TYPE DOMAIN-CONTAINING PROTEIN"/>
    <property type="match status" value="1"/>
</dbReference>
<dbReference type="Proteomes" id="UP001164746">
    <property type="component" value="Chromosome 6"/>
</dbReference>
<feature type="domain" description="AAA+ ATPase" evidence="1">
    <location>
        <begin position="444"/>
        <end position="598"/>
    </location>
</feature>
<dbReference type="PANTHER" id="PTHR22605:SF16">
    <property type="entry name" value="E3 UBIQUITIN-PROTEIN LIGASE RNF213"/>
    <property type="match status" value="1"/>
</dbReference>
<evidence type="ECO:0000313" key="3">
    <source>
        <dbReference type="Proteomes" id="UP001164746"/>
    </source>
</evidence>
<dbReference type="InterPro" id="IPR003593">
    <property type="entry name" value="AAA+_ATPase"/>
</dbReference>
<dbReference type="InterPro" id="IPR027417">
    <property type="entry name" value="P-loop_NTPase"/>
</dbReference>
<protein>
    <submittedName>
        <fullName evidence="2">R213A-like protein</fullName>
    </submittedName>
</protein>
<dbReference type="InterPro" id="IPR031248">
    <property type="entry name" value="RNF213"/>
</dbReference>
<reference evidence="2" key="1">
    <citation type="submission" date="2022-11" db="EMBL/GenBank/DDBJ databases">
        <title>Centuries of genome instability and evolution in soft-shell clam transmissible cancer (bioRxiv).</title>
        <authorList>
            <person name="Hart S.F.M."/>
            <person name="Yonemitsu M.A."/>
            <person name="Giersch R.M."/>
            <person name="Beal B.F."/>
            <person name="Arriagada G."/>
            <person name="Davis B.W."/>
            <person name="Ostrander E.A."/>
            <person name="Goff S.P."/>
            <person name="Metzger M.J."/>
        </authorList>
    </citation>
    <scope>NUCLEOTIDE SEQUENCE</scope>
    <source>
        <strain evidence="2">MELC-2E11</strain>
        <tissue evidence="2">Siphon/mantle</tissue>
    </source>
</reference>
<feature type="domain" description="AAA+ ATPase" evidence="1">
    <location>
        <begin position="40"/>
        <end position="184"/>
    </location>
</feature>
<sequence length="1479" mass="168488">MGVHVPLINGKPTPIDPDETYELTTDNVKKMLAIYMRFRCNIPVIVMGETGCGKTRLIDFLCKLQRPLDSLVQNMIILKIHGGTTANVISKKVKFAQKIARENLKKYGQQMYTVLFFDEANTTEAIGVIKEIMCDRAIAGRKLDDCPNLKFVAACNPYRKHSEDLIKKLEKAGLGYHIEADKTTDKLGNIPMRKLVYRVQPLPRSLLPFVWDFGQLNSDDEENYIRQMILHRVCIIFYSEINRICLTRSHLNNISSITVTSLLCTIYVNFVVIISFQLSRKGIRLNGADVKVIGRILSTCQKYMRQQEDECSFVSLRDVERTLTVMAWFYQTGPKCLFRMMNEHMKSQQGPNEISLFLSDVARSLVLAIGVCYHACLTSREMFRSSIAQSFTDTFALSNGANHIKAEIEACQCVFMDNIDVADNIAINTALKENFFMMVVCTELTIPLFLVGKPGSSKSLARTILDDAMQRDSSKSCLFRTFKKVQMISFQCSPHTTAEGIVGVFRQCAYLQKNKDTGKFAATVVLDEVGLAEDSPKMPLKTLHPLLEEGCDDEDIPPHERKVSFIGISNWALDPAKMNRGILVQRAVPDIVELKATARGICMKNEETEQLLIPIVEPLAESYLVVFQQASESPREFFGLRDFYSLVKMVNCFVEKTKKKPTWPQLLYCIKRNFGGLDKFDPVEPFRTKIAHVTYVNHRGDDSGEEVDNTASGLIRACLFGDEHVKVDSRYLLLLTENFGALTIIQQQLFSNKSGKERPEVIFGSSFKSDQQYTQVCRNINKIKVCMETGKTVILLNLENLYESLYDALNQYYVRFGGERFVDIGLGTHRVKCPVHVKFRLIVVAETKTVYKKFPIPLINRLEKHFLSLNTMLTDEQRNIVTHLSCWVNEFVSDERQPKEKIHVKRNLGDVFIGFHADTCSAIILDLCWRFKNEDKNQILKRGQDILLWCAIPESLVYRPEVDLETYNIEQQHESIADYLTQNITTHSKLLAGVHKHLLSRSSGISIENILLLESLPAFDTEQQFSSRIQQYMRQIVERDQGMIVIQSDSGDQNETLIASARYCILSTMKEMAYVHVIFVIQLPRKSGGCFGGFQSGIWHSVHIDELYCEEQTNLYLREMQGITMSEIFRTGHRHSKEQKEKVVPVEKIRQVLIACAQSSLSVVKDVNGNRATERLDIVLNCMRRNEICGQAQYIFVDGLIELVSKRLKDLEKDPIMAKRWTTYDAVQTKAITKAGTFRRACLKTLMEKVSPMVAQIIAFLDTDKQLDLLYDGEDWKQMIWLRVLNTADTLNIQFDTSCKNRDVMVTSSGKDHSFGALFPFSWIISRKLNELLSQPLPKTEDTDGTCPRYIIETISKVFSNDPLGNVIGSTLLKTNDSQGLFKDVMTAYVHDCAHMKYLAGKDSEMSLLFALYGLVDTLKPSTDDVANKNAINTWLTRVHEARTVVEMTFHAYKTIPLGSMVSNKHSETVRRMCLFWHR</sequence>
<dbReference type="SUPFAM" id="SSF52540">
    <property type="entry name" value="P-loop containing nucleoside triphosphate hydrolases"/>
    <property type="match status" value="2"/>
</dbReference>
<name>A0ABY7EIU0_MYAAR</name>
<evidence type="ECO:0000313" key="2">
    <source>
        <dbReference type="EMBL" id="WAR09055.1"/>
    </source>
</evidence>
<dbReference type="SMART" id="SM00382">
    <property type="entry name" value="AAA"/>
    <property type="match status" value="2"/>
</dbReference>
<dbReference type="EMBL" id="CP111017">
    <property type="protein sequence ID" value="WAR09055.1"/>
    <property type="molecule type" value="Genomic_DNA"/>
</dbReference>
<evidence type="ECO:0000259" key="1">
    <source>
        <dbReference type="SMART" id="SM00382"/>
    </source>
</evidence>
<dbReference type="Gene3D" id="3.40.50.300">
    <property type="entry name" value="P-loop containing nucleotide triphosphate hydrolases"/>
    <property type="match status" value="2"/>
</dbReference>
<proteinExistence type="predicted"/>
<dbReference type="CDD" id="cd00009">
    <property type="entry name" value="AAA"/>
    <property type="match status" value="1"/>
</dbReference>
<gene>
    <name evidence="2" type="ORF">MAR_019013</name>
</gene>
<keyword evidence="3" id="KW-1185">Reference proteome</keyword>
<organism evidence="2 3">
    <name type="scientific">Mya arenaria</name>
    <name type="common">Soft-shell clam</name>
    <dbReference type="NCBI Taxonomy" id="6604"/>
    <lineage>
        <taxon>Eukaryota</taxon>
        <taxon>Metazoa</taxon>
        <taxon>Spiralia</taxon>
        <taxon>Lophotrochozoa</taxon>
        <taxon>Mollusca</taxon>
        <taxon>Bivalvia</taxon>
        <taxon>Autobranchia</taxon>
        <taxon>Heteroconchia</taxon>
        <taxon>Euheterodonta</taxon>
        <taxon>Imparidentia</taxon>
        <taxon>Neoheterodontei</taxon>
        <taxon>Myida</taxon>
        <taxon>Myoidea</taxon>
        <taxon>Myidae</taxon>
        <taxon>Mya</taxon>
    </lineage>
</organism>